<protein>
    <recommendedName>
        <fullName evidence="1">Bacterial Ig-like domain-containing protein</fullName>
    </recommendedName>
</protein>
<sequence>MEQQVISKATVITNVKGSVFYIDVNGEQHFIQSGDTVPAGAIVISLAGSSYEFTSPNVSFNVEGQCATCDSINEGVRLKSLDSDDEIARLQQAILDGVDPTEDFDAPAAGLGVSSVNAGFVEITRLGRDVIADAGHDTDDVSFDVNGLLGNADSLSEGVPKIFLDGPITSDNIINIAESQSDILITGHVEDGVKPGVEVNIIVGDHTFVTTVGSDGSFSIYVPGSVLADNSEVKAELVTSNGTSEDTHEYDVDVYISIPEVTILGDGGDNVFNKTELGEDGTATVTVTVPESAEVGEIIIIRDANNNVLVEKSLTEDDITNGFELEVLPVDDRIYVSAEVIDGAGNSSGLIVDEAEVDVWISSPIISLPSSQDTGVSDSDSLTNITSPSFELSNIDDDVVSIRVTVVSDETGKVQEGDASLVDGNWVFRPSSPLVDGAYTITAVAQDDAGNEASSNTIQVTIDSSILNPSIDFESTGFDDVYNSDELGPDGTVTATITIPSDFNPETDSMLINGESYHPSESEILSGLIELQVAPDSTITTQITDAAGNVSSLVTGTAPSADTEALPPVIFFESPGADGIYNAQEVGPDGTVTATISLPSDFIAGLDTLYINGQVHVLTSEEASLGYVNIEVVPNTSVSAYIKDSAGNTSELVSEKAPPADLSASTPIVELLGDANNDGIYNDAELGGNSTVPAKITLAPDTVEGDRIIIKDTSGNVLVDREVTADDLTNGILVETPVVGDKVEVTAQVIDKVGNTSPEASDSALVDTGAAPAPSVELLGDSNNDGIYNSAELGADGTVTAKVTLASGTVEGDRIIITDTNGNVLVDREVTAADLTNGILVEGSVVGDKVEVTAQVIDKAGNPSLEATDSAVVDNSAAAPAVELLGDSNSDGIYNSAELGADGTVTAKVTLASGTVEGDRIIITDTNGNVLVDREVTADDLTNGIVVEGSVVGDKVEVTAQVIDKVGNPSPEASDSALVDTGAAPAPSVELLGDSNSDGIYNSAELGADGTVTAKVTLASGTVEGDRIIITDINGNVLVDREVTADDLTNGIVVEGSVVGDKVEVTAQVI</sequence>
<dbReference type="InterPro" id="IPR013783">
    <property type="entry name" value="Ig-like_fold"/>
</dbReference>
<proteinExistence type="predicted"/>
<dbReference type="OrthoDB" id="5649378at2"/>
<comment type="caution">
    <text evidence="2">The sequence shown here is derived from an EMBL/GenBank/DDBJ whole genome shotgun (WGS) entry which is preliminary data.</text>
</comment>
<name>A0A0J1GPN0_9GAMM</name>
<organism evidence="2 3">
    <name type="scientific">Photobacterium aquae</name>
    <dbReference type="NCBI Taxonomy" id="1195763"/>
    <lineage>
        <taxon>Bacteria</taxon>
        <taxon>Pseudomonadati</taxon>
        <taxon>Pseudomonadota</taxon>
        <taxon>Gammaproteobacteria</taxon>
        <taxon>Vibrionales</taxon>
        <taxon>Vibrionaceae</taxon>
        <taxon>Photobacterium</taxon>
    </lineage>
</organism>
<evidence type="ECO:0000259" key="1">
    <source>
        <dbReference type="Pfam" id="PF19077"/>
    </source>
</evidence>
<accession>A0A0J1GPN0</accession>
<keyword evidence="3" id="KW-1185">Reference proteome</keyword>
<dbReference type="RefSeq" id="WP_047881126.1">
    <property type="nucleotide sequence ID" value="NZ_LDOT01000055.1"/>
</dbReference>
<dbReference type="NCBIfam" id="NF033682">
    <property type="entry name" value="retention_LapA"/>
    <property type="match status" value="1"/>
</dbReference>
<dbReference type="InterPro" id="IPR047777">
    <property type="entry name" value="LapA-like_RM"/>
</dbReference>
<dbReference type="InterPro" id="IPR044016">
    <property type="entry name" value="Big_13"/>
</dbReference>
<gene>
    <name evidence="2" type="ORF">ABT56_22355</name>
</gene>
<dbReference type="EMBL" id="LDOT01000055">
    <property type="protein sequence ID" value="KLV01384.1"/>
    <property type="molecule type" value="Genomic_DNA"/>
</dbReference>
<dbReference type="Gene3D" id="2.60.40.10">
    <property type="entry name" value="Immunoglobulins"/>
    <property type="match status" value="2"/>
</dbReference>
<dbReference type="Proteomes" id="UP000036097">
    <property type="component" value="Unassembled WGS sequence"/>
</dbReference>
<evidence type="ECO:0000313" key="2">
    <source>
        <dbReference type="EMBL" id="KLV01384.1"/>
    </source>
</evidence>
<feature type="non-terminal residue" evidence="2">
    <location>
        <position position="1070"/>
    </location>
</feature>
<dbReference type="Pfam" id="PF19077">
    <property type="entry name" value="Big_13"/>
    <property type="match status" value="1"/>
</dbReference>
<reference evidence="2 3" key="1">
    <citation type="submission" date="2015-05" db="EMBL/GenBank/DDBJ databases">
        <title>Photobacterium galathea sp. nov.</title>
        <authorList>
            <person name="Machado H."/>
            <person name="Gram L."/>
        </authorList>
    </citation>
    <scope>NUCLEOTIDE SEQUENCE [LARGE SCALE GENOMIC DNA]</scope>
    <source>
        <strain evidence="2 3">CGMCC 1.12159</strain>
    </source>
</reference>
<evidence type="ECO:0000313" key="3">
    <source>
        <dbReference type="Proteomes" id="UP000036097"/>
    </source>
</evidence>
<dbReference type="STRING" id="1195763.ABT56_22355"/>
<feature type="domain" description="Bacterial Ig-like" evidence="1">
    <location>
        <begin position="361"/>
        <end position="463"/>
    </location>
</feature>
<dbReference type="AlphaFoldDB" id="A0A0J1GPN0"/>